<dbReference type="Pfam" id="PF05860">
    <property type="entry name" value="TPS"/>
    <property type="match status" value="1"/>
</dbReference>
<protein>
    <submittedName>
        <fullName evidence="2">Filamentous hemagglutinin N-terminal domain-containing protein</fullName>
    </submittedName>
</protein>
<feature type="domain" description="Filamentous haemagglutinin FhaB/tRNA nuclease CdiA-like TPS" evidence="1">
    <location>
        <begin position="49"/>
        <end position="152"/>
    </location>
</feature>
<dbReference type="InterPro" id="IPR011050">
    <property type="entry name" value="Pectin_lyase_fold/virulence"/>
</dbReference>
<sequence>MNNNIKGNGRLGPCLLSACLMVGMPFNQEVRADGPPIPDNTLGAESSLLNSLDPLTQLVAGGAIRDSNLFHSFWEFNVPESSSVYFANPAAVESILTRVTGDNPSTILGRLGVQGDANLFLLNPNGIVFGEAATLDVNGSFYASTAEAISLGDGVFSATEPSSSRLLTVDPTVTFFNHLQTGLQTGLGDISNSGDLSVGSGETLTLFGATVLSDGALSAPRGTVQVLGDLVGLVDQATVDVSGADGGGTVLIGGDYQGQGTTAERTTVGADVVIAADALETGDGGRVIVWADNATQFLGEIRAQGGPQGGDGGFVEVSGLAVLDFGGVVNTQAVAGESGQLLLDPVNILIAETPDAGFTTVEQTDGVLADFLYGALEDEGQNSHLTPGTVEALLALNDLTLEATNVILVEDDINLFSENQLRLRASVIGVLGARLRQFGGGDIVLETPQVDGNFILVEAGQVLNSVAFSPSPEGGDMNITTYDLLIRNNGVVGAITADEGNSGQVKILAANDIIVDGANAFIISQVGSNAFGDSGGVSITTNNLSIQNGATVNSSTFGNGKAGQVDIAATGNITVDGSGSGIGSTVGEGAVGDSEGISIITNNLSVQSGAAIITSTFGNGNAGKVEITATHDTIVDGTDSFIGSEIGSNAVGDSGGVSITTNNLSVRNSAQVSGNTSGQGNAGQVKITATGNTIVEGTNSFIGSEVVRGAIGDSEGISIITNNLSVLDAAILSSSTFGEGNSGQVKIVARGDITVSGIGSFIDSQVGGSAVGNSGGILLVANNLLVENAAVVSASTFSKGNSGQIEILATGNTTVDGINSGITSEVGSLEAVGNSGGVSITTNNLSVQNNAVVTASTGGEGDSGQVKITATGDTIIDGTGSFIVSEVIPGAVGNSQGVSITTNNLFVQNNAQVSTNTFSNGNSGQIEIVATGNIIVDGADSGIGSEVLRRAVGDSGGVSITTNDLHILNGGAISTNAGGVGNSGRVEITAIGDIIVDGNNSFIGSEVIRRGVGNSEGVSIKTNNLSVQNNAIVSASTFGNGNSGQVEILATGDILVSGNNSFIDSRVDGDALGDSGGVSIIASNLSVQDNSQVGASTFGEGNSGQVEILVTGNVTVDGTDSSIDSQVGEGAVGDSGGVSITASNLSLRNGASVTTRTDGNGTAGVLRLQSNPDTDLNVVLAENGSINTLTNSQKNGGDLIIRSDRTLTIQGPGELTTESLGTNTGSAGNLNITANSVLLDDGVELSTQTASIEGGGNINFDVDRSIILRRGSFINAESTSATPGSGSGGNINLNASSLVVIPAENSDIIANAIGGDGGNIQINAAGIFGPKQQTDLTTPELRANGISDISASSQSGRSGTIDLNADFEQTQALDELPDNFVNADQLVASSCIARSDNNENSLLLTGAGGLPQQPGEPPRISYPTGTVQASSTAAQPIQEPHSIYQLANGRLVMGRPCNQN</sequence>
<dbReference type="Gene3D" id="2.160.20.10">
    <property type="entry name" value="Single-stranded right-handed beta-helix, Pectin lyase-like"/>
    <property type="match status" value="3"/>
</dbReference>
<dbReference type="SUPFAM" id="SSF51126">
    <property type="entry name" value="Pectin lyase-like"/>
    <property type="match status" value="6"/>
</dbReference>
<dbReference type="NCBIfam" id="TIGR01901">
    <property type="entry name" value="adhes_NPXG"/>
    <property type="match status" value="1"/>
</dbReference>
<evidence type="ECO:0000259" key="1">
    <source>
        <dbReference type="SMART" id="SM00912"/>
    </source>
</evidence>
<dbReference type="Proteomes" id="UP001196661">
    <property type="component" value="Unassembled WGS sequence"/>
</dbReference>
<proteinExistence type="predicted"/>
<dbReference type="InterPro" id="IPR012334">
    <property type="entry name" value="Pectin_lyas_fold"/>
</dbReference>
<organism evidence="2 3">
    <name type="scientific">Leptothoe kymatousa TAU-MAC 1615</name>
    <dbReference type="NCBI Taxonomy" id="2364775"/>
    <lineage>
        <taxon>Bacteria</taxon>
        <taxon>Bacillati</taxon>
        <taxon>Cyanobacteriota</taxon>
        <taxon>Cyanophyceae</taxon>
        <taxon>Nodosilineales</taxon>
        <taxon>Cymatolegaceae</taxon>
        <taxon>Leptothoe</taxon>
        <taxon>Leptothoe kymatousa</taxon>
    </lineage>
</organism>
<name>A0ABS5Y4S7_9CYAN</name>
<keyword evidence="3" id="KW-1185">Reference proteome</keyword>
<dbReference type="RefSeq" id="WP_215618734.1">
    <property type="nucleotide sequence ID" value="NZ_JADOER010000010.1"/>
</dbReference>
<dbReference type="SMART" id="SM00912">
    <property type="entry name" value="Haemagg_act"/>
    <property type="match status" value="1"/>
</dbReference>
<dbReference type="EMBL" id="JADOER010000010">
    <property type="protein sequence ID" value="MBT9312830.1"/>
    <property type="molecule type" value="Genomic_DNA"/>
</dbReference>
<evidence type="ECO:0000313" key="2">
    <source>
        <dbReference type="EMBL" id="MBT9312830.1"/>
    </source>
</evidence>
<accession>A0ABS5Y4S7</accession>
<comment type="caution">
    <text evidence="2">The sequence shown here is derived from an EMBL/GenBank/DDBJ whole genome shotgun (WGS) entry which is preliminary data.</text>
</comment>
<reference evidence="2 3" key="1">
    <citation type="journal article" date="2021" name="Mar. Drugs">
        <title>Genome Reduction and Secondary Metabolism of the Marine Sponge-Associated Cyanobacterium Leptothoe.</title>
        <authorList>
            <person name="Konstantinou D."/>
            <person name="Popin R.V."/>
            <person name="Fewer D.P."/>
            <person name="Sivonen K."/>
            <person name="Gkelis S."/>
        </authorList>
    </citation>
    <scope>NUCLEOTIDE SEQUENCE [LARGE SCALE GENOMIC DNA]</scope>
    <source>
        <strain evidence="2 3">TAU-MAC 1615</strain>
    </source>
</reference>
<gene>
    <name evidence="2" type="ORF">IXB28_11475</name>
</gene>
<dbReference type="InterPro" id="IPR008638">
    <property type="entry name" value="FhaB/CdiA-like_TPS"/>
</dbReference>
<evidence type="ECO:0000313" key="3">
    <source>
        <dbReference type="Proteomes" id="UP001196661"/>
    </source>
</evidence>